<evidence type="ECO:0000313" key="1">
    <source>
        <dbReference type="EMBL" id="KJV58476.1"/>
    </source>
</evidence>
<sequence>MSAICPAMLANIMKGSTKVALAIKTSRLLYLLKVPVMP</sequence>
<reference evidence="1 2" key="1">
    <citation type="submission" date="2015-01" db="EMBL/GenBank/DDBJ databases">
        <title>Genome Sequencing of Rickettsiales.</title>
        <authorList>
            <person name="Daugherty S.C."/>
            <person name="Su Q."/>
            <person name="Abolude K."/>
            <person name="Beier-Sexton M."/>
            <person name="Carlyon J.A."/>
            <person name="Carter R."/>
            <person name="Day N.P."/>
            <person name="Dumler S.J."/>
            <person name="Dyachenko V."/>
            <person name="Godinez A."/>
            <person name="Kurtti T.J."/>
            <person name="Lichay M."/>
            <person name="Mullins K.E."/>
            <person name="Ott S."/>
            <person name="Pappas-Brown V."/>
            <person name="Paris D.H."/>
            <person name="Patel P."/>
            <person name="Richards A.L."/>
            <person name="Sadzewicz L."/>
            <person name="Sears K."/>
            <person name="Seidman D."/>
            <person name="Sengamalay N."/>
            <person name="Stenos J."/>
            <person name="Tallon L.J."/>
            <person name="Vincent G."/>
            <person name="Fraser C.M."/>
            <person name="Munderloh U."/>
            <person name="Dunning-Hotopp J.C."/>
        </authorList>
    </citation>
    <scope>NUCLEOTIDE SEQUENCE [LARGE SCALE GENOMIC DNA]</scope>
    <source>
        <strain evidence="1 2">Pedreira</strain>
    </source>
</reference>
<accession>A0A0F3MS33</accession>
<name>A0A0F3MS33_RICFI</name>
<protein>
    <submittedName>
        <fullName evidence="1">Uncharacterized protein</fullName>
    </submittedName>
</protein>
<proteinExistence type="predicted"/>
<comment type="caution">
    <text evidence="1">The sequence shown here is derived from an EMBL/GenBank/DDBJ whole genome shotgun (WGS) entry which is preliminary data.</text>
</comment>
<organism evidence="1 2">
    <name type="scientific">Rickettsia felis str. Pedreira</name>
    <dbReference type="NCBI Taxonomy" id="1359196"/>
    <lineage>
        <taxon>Bacteria</taxon>
        <taxon>Pseudomonadati</taxon>
        <taxon>Pseudomonadota</taxon>
        <taxon>Alphaproteobacteria</taxon>
        <taxon>Rickettsiales</taxon>
        <taxon>Rickettsiaceae</taxon>
        <taxon>Rickettsieae</taxon>
        <taxon>Rickettsia</taxon>
        <taxon>spotted fever group</taxon>
    </lineage>
</organism>
<evidence type="ECO:0000313" key="2">
    <source>
        <dbReference type="Proteomes" id="UP000033475"/>
    </source>
</evidence>
<gene>
    <name evidence="1" type="ORF">RFEPED_0857</name>
</gene>
<dbReference type="Proteomes" id="UP000033475">
    <property type="component" value="Unassembled WGS sequence"/>
</dbReference>
<dbReference type="EMBL" id="LANQ01000001">
    <property type="protein sequence ID" value="KJV58476.1"/>
    <property type="molecule type" value="Genomic_DNA"/>
</dbReference>
<dbReference type="AlphaFoldDB" id="A0A0F3MS33"/>